<dbReference type="InParanoid" id="A0A165D483"/>
<dbReference type="EMBL" id="KV424081">
    <property type="protein sequence ID" value="KZT52031.1"/>
    <property type="molecule type" value="Genomic_DNA"/>
</dbReference>
<dbReference type="AlphaFoldDB" id="A0A165D483"/>
<organism evidence="1 2">
    <name type="scientific">Calocera cornea HHB12733</name>
    <dbReference type="NCBI Taxonomy" id="1353952"/>
    <lineage>
        <taxon>Eukaryota</taxon>
        <taxon>Fungi</taxon>
        <taxon>Dikarya</taxon>
        <taxon>Basidiomycota</taxon>
        <taxon>Agaricomycotina</taxon>
        <taxon>Dacrymycetes</taxon>
        <taxon>Dacrymycetales</taxon>
        <taxon>Dacrymycetaceae</taxon>
        <taxon>Calocera</taxon>
    </lineage>
</organism>
<reference evidence="1 2" key="1">
    <citation type="journal article" date="2016" name="Mol. Biol. Evol.">
        <title>Comparative Genomics of Early-Diverging Mushroom-Forming Fungi Provides Insights into the Origins of Lignocellulose Decay Capabilities.</title>
        <authorList>
            <person name="Nagy L.G."/>
            <person name="Riley R."/>
            <person name="Tritt A."/>
            <person name="Adam C."/>
            <person name="Daum C."/>
            <person name="Floudas D."/>
            <person name="Sun H."/>
            <person name="Yadav J.S."/>
            <person name="Pangilinan J."/>
            <person name="Larsson K.H."/>
            <person name="Matsuura K."/>
            <person name="Barry K."/>
            <person name="Labutti K."/>
            <person name="Kuo R."/>
            <person name="Ohm R.A."/>
            <person name="Bhattacharya S.S."/>
            <person name="Shirouzu T."/>
            <person name="Yoshinaga Y."/>
            <person name="Martin F.M."/>
            <person name="Grigoriev I.V."/>
            <person name="Hibbett D.S."/>
        </authorList>
    </citation>
    <scope>NUCLEOTIDE SEQUENCE [LARGE SCALE GENOMIC DNA]</scope>
    <source>
        <strain evidence="1 2">HHB12733</strain>
    </source>
</reference>
<evidence type="ECO:0000313" key="2">
    <source>
        <dbReference type="Proteomes" id="UP000076842"/>
    </source>
</evidence>
<keyword evidence="2" id="KW-1185">Reference proteome</keyword>
<protein>
    <submittedName>
        <fullName evidence="1">Uncharacterized protein</fullName>
    </submittedName>
</protein>
<name>A0A165D483_9BASI</name>
<accession>A0A165D483</accession>
<evidence type="ECO:0000313" key="1">
    <source>
        <dbReference type="EMBL" id="KZT52031.1"/>
    </source>
</evidence>
<dbReference type="Proteomes" id="UP000076842">
    <property type="component" value="Unassembled WGS sequence"/>
</dbReference>
<gene>
    <name evidence="1" type="ORF">CALCODRAFT_512322</name>
</gene>
<sequence length="217" mass="24446">MSVLSSIEPDALALVVFRHSEFNDIQVVDTNTSETEEFEYMVALGTGTEQPYWLLAEAEGDHWNVSFQQKDDLRNRNMAVLQLTRPHPQWRQEVETRFRRMQDKAYSGSIISSEGAHVRLNPDDFKNLLLSPEGLAEELIIYLHPSGISNDSVLDEMSRRENAAAFTRSKEPEDENFIRSAFLRAEPPSPQAGLESPAQMILGLGVNVNVSPNYPGL</sequence>
<proteinExistence type="predicted"/>